<dbReference type="Pfam" id="PF07130">
    <property type="entry name" value="YebG"/>
    <property type="match status" value="1"/>
</dbReference>
<proteinExistence type="predicted"/>
<dbReference type="AlphaFoldDB" id="A0A2G1UMA2"/>
<dbReference type="InterPro" id="IPR038627">
    <property type="entry name" value="YebG-like_sf"/>
</dbReference>
<sequence>MAVNALYYSERDGLDMALKNPDTLLFSSKADADARDKILELAEEITQFLQARVEGLDEALAEQAAMAIAEEKELFARALKKPSLLNQGAIDDDAAAS</sequence>
<accession>A0A2G1UMA2</accession>
<reference evidence="1 2" key="1">
    <citation type="submission" date="2017-09" db="EMBL/GenBank/DDBJ databases">
        <title>The draft genome sequences of Marinobacter sp. PWS21.</title>
        <authorList>
            <person name="Cao J."/>
        </authorList>
    </citation>
    <scope>NUCLEOTIDE SEQUENCE [LARGE SCALE GENOMIC DNA]</scope>
    <source>
        <strain evidence="1 2">PWS21</strain>
    </source>
</reference>
<gene>
    <name evidence="1" type="ORF">CLH61_07785</name>
</gene>
<dbReference type="RefSeq" id="WP_099614133.1">
    <property type="nucleotide sequence ID" value="NZ_KZ319369.1"/>
</dbReference>
<evidence type="ECO:0000313" key="1">
    <source>
        <dbReference type="EMBL" id="PHQ15559.1"/>
    </source>
</evidence>
<keyword evidence="2" id="KW-1185">Reference proteome</keyword>
<comment type="caution">
    <text evidence="1">The sequence shown here is derived from an EMBL/GenBank/DDBJ whole genome shotgun (WGS) entry which is preliminary data.</text>
</comment>
<evidence type="ECO:0008006" key="3">
    <source>
        <dbReference type="Google" id="ProtNLM"/>
    </source>
</evidence>
<dbReference type="EMBL" id="NTFH01000006">
    <property type="protein sequence ID" value="PHQ15559.1"/>
    <property type="molecule type" value="Genomic_DNA"/>
</dbReference>
<protein>
    <recommendedName>
        <fullName evidence="3">Damage-inducible protein YebG</fullName>
    </recommendedName>
</protein>
<name>A0A2G1UMA2_9GAMM</name>
<dbReference type="Gene3D" id="1.10.10.710">
    <property type="entry name" value="PSPTO_1197 like"/>
    <property type="match status" value="1"/>
</dbReference>
<organism evidence="1 2">
    <name type="scientific">Marinobacter profundi</name>
    <dbReference type="NCBI Taxonomy" id="2666256"/>
    <lineage>
        <taxon>Bacteria</taxon>
        <taxon>Pseudomonadati</taxon>
        <taxon>Pseudomonadota</taxon>
        <taxon>Gammaproteobacteria</taxon>
        <taxon>Pseudomonadales</taxon>
        <taxon>Marinobacteraceae</taxon>
        <taxon>Marinobacter</taxon>
    </lineage>
</organism>
<dbReference type="Proteomes" id="UP000231409">
    <property type="component" value="Unassembled WGS sequence"/>
</dbReference>
<dbReference type="InterPro" id="IPR009813">
    <property type="entry name" value="Uncharacterised_YebG"/>
</dbReference>
<evidence type="ECO:0000313" key="2">
    <source>
        <dbReference type="Proteomes" id="UP000231409"/>
    </source>
</evidence>